<evidence type="ECO:0000256" key="8">
    <source>
        <dbReference type="ARBA" id="ARBA00022763"/>
    </source>
</evidence>
<evidence type="ECO:0000256" key="4">
    <source>
        <dbReference type="ARBA" id="ARBA00012551"/>
    </source>
</evidence>
<dbReference type="Pfam" id="PF08785">
    <property type="entry name" value="Ku_PK_bind"/>
    <property type="match status" value="1"/>
</dbReference>
<keyword evidence="14 19" id="KW-0233">DNA recombination</keyword>
<evidence type="ECO:0000256" key="14">
    <source>
        <dbReference type="ARBA" id="ARBA00023172"/>
    </source>
</evidence>
<dbReference type="InterPro" id="IPR005161">
    <property type="entry name" value="Ku_N"/>
</dbReference>
<evidence type="ECO:0000256" key="15">
    <source>
        <dbReference type="ARBA" id="ARBA00023204"/>
    </source>
</evidence>
<evidence type="ECO:0000256" key="7">
    <source>
        <dbReference type="ARBA" id="ARBA00022741"/>
    </source>
</evidence>
<keyword evidence="12" id="KW-0779">Telomere</keyword>
<dbReference type="Pfam" id="PF02735">
    <property type="entry name" value="Ku"/>
    <property type="match status" value="1"/>
</dbReference>
<evidence type="ECO:0000256" key="19">
    <source>
        <dbReference type="PIRNR" id="PIRNR016570"/>
    </source>
</evidence>
<dbReference type="GO" id="GO:0006310">
    <property type="term" value="P:DNA recombination"/>
    <property type="evidence" value="ECO:0007669"/>
    <property type="project" value="UniProtKB-KW"/>
</dbReference>
<dbReference type="InterPro" id="IPR002035">
    <property type="entry name" value="VWF_A"/>
</dbReference>
<sequence length="720" mass="80356">MADKEATVYIVDVGKSMGRKNQGREQTDLDWVLQYVWDKITTTIETDRKTAGVGVVALRSDVSNNELDAEEGYGNINVLQDIKQTLMADLNHLRDELKPSRTNKGDGVAAIVVAIQMITNHCRKLKFIRKIVLVTDAMNPMDHEDNEAIVRQLKEDNIQLVVLGVDFDDAEFGFKEEEKDPVKAENEKELRELAEACDGQFGTMAEAIAEMGIPRLKSTKPSTSYKNLLTLGLPAKYDSAMAIDVERYPRTRVAPAPTASKHVESASMAPRPSQAQVSGTGEDVEMGGTGNNNLVTVKNARGYWVEDPDAPGGKKDVPREDLAKGYEYGRTAVFISESDRNITDMEVRAALEIIGFIPMDKYELHMSMSNTNVIVGNKVNDKAKMALSSFIWALQELETYAIARFVPTDNYRKGPVILLLAPEIEGDHECLIDVELPFAEDIRSYIFPPLDKVVTVGGKELERHRNLPNDDLMKSMGDYIDDMDISTFDDGSEHAPIEDTFSLKVHRLKAAIKFRAINKVDEVPPPAPILLKYSNPPEELVTKAQRSLEAVIEAADVKKVPPKQKGRKRTRDVDKPLSGLNIEELLGREKRSKISADNAIPEFKQILSMTDDMSQIRDAMNQMSVIVQTYIRHSVGSSAYARAIEAIRVMKEEMVEFELPAYFNDFLRALKKKIVGGELGGDRSEMWYNIRVNKLGLIDNALSELSDVTPEEARTFAAAK</sequence>
<dbReference type="SUPFAM" id="SSF53300">
    <property type="entry name" value="vWA-like"/>
    <property type="match status" value="1"/>
</dbReference>
<evidence type="ECO:0000256" key="12">
    <source>
        <dbReference type="ARBA" id="ARBA00022895"/>
    </source>
</evidence>
<keyword evidence="8 19" id="KW-0227">DNA damage</keyword>
<evidence type="ECO:0000259" key="21">
    <source>
        <dbReference type="PROSITE" id="PS50234"/>
    </source>
</evidence>
<evidence type="ECO:0000313" key="23">
    <source>
        <dbReference type="Proteomes" id="UP000490939"/>
    </source>
</evidence>
<dbReference type="GO" id="GO:0005524">
    <property type="term" value="F:ATP binding"/>
    <property type="evidence" value="ECO:0007669"/>
    <property type="project" value="UniProtKB-UniRule"/>
</dbReference>
<evidence type="ECO:0000256" key="6">
    <source>
        <dbReference type="ARBA" id="ARBA00022454"/>
    </source>
</evidence>
<dbReference type="Proteomes" id="UP000490939">
    <property type="component" value="Unassembled WGS sequence"/>
</dbReference>
<keyword evidence="7 19" id="KW-0547">Nucleotide-binding</keyword>
<dbReference type="SMART" id="SM00559">
    <property type="entry name" value="Ku78"/>
    <property type="match status" value="1"/>
</dbReference>
<evidence type="ECO:0000256" key="11">
    <source>
        <dbReference type="ARBA" id="ARBA00022840"/>
    </source>
</evidence>
<dbReference type="EC" id="3.6.4.12" evidence="4 19"/>
<dbReference type="GO" id="GO:0000781">
    <property type="term" value="C:chromosome, telomeric region"/>
    <property type="evidence" value="ECO:0007669"/>
    <property type="project" value="UniProtKB-SubCell"/>
</dbReference>
<evidence type="ECO:0000256" key="5">
    <source>
        <dbReference type="ARBA" id="ARBA00021792"/>
    </source>
</evidence>
<evidence type="ECO:0000256" key="9">
    <source>
        <dbReference type="ARBA" id="ARBA00022801"/>
    </source>
</evidence>
<dbReference type="InterPro" id="IPR014893">
    <property type="entry name" value="Ku_PK_bind"/>
</dbReference>
<keyword evidence="9 19" id="KW-0378">Hydrolase</keyword>
<dbReference type="InterPro" id="IPR036494">
    <property type="entry name" value="Ku_C_sf"/>
</dbReference>
<comment type="catalytic activity">
    <reaction evidence="18 19">
        <text>ATP + H2O = ADP + phosphate + H(+)</text>
        <dbReference type="Rhea" id="RHEA:13065"/>
        <dbReference type="ChEBI" id="CHEBI:15377"/>
        <dbReference type="ChEBI" id="CHEBI:15378"/>
        <dbReference type="ChEBI" id="CHEBI:30616"/>
        <dbReference type="ChEBI" id="CHEBI:43474"/>
        <dbReference type="ChEBI" id="CHEBI:456216"/>
        <dbReference type="EC" id="3.6.4.12"/>
    </reaction>
</comment>
<dbReference type="GO" id="GO:0043564">
    <property type="term" value="C:Ku70:Ku80 complex"/>
    <property type="evidence" value="ECO:0007669"/>
    <property type="project" value="InterPro"/>
</dbReference>
<dbReference type="CDD" id="cd00873">
    <property type="entry name" value="KU80"/>
    <property type="match status" value="1"/>
</dbReference>
<dbReference type="InterPro" id="IPR016194">
    <property type="entry name" value="SPOC-like_C_dom_sf"/>
</dbReference>
<reference evidence="22 23" key="1">
    <citation type="submission" date="2019-07" db="EMBL/GenBank/DDBJ databases">
        <title>Venturia inaequalis Genome Resource.</title>
        <authorList>
            <person name="Lichtner F.J."/>
        </authorList>
    </citation>
    <scope>NUCLEOTIDE SEQUENCE [LARGE SCALE GENOMIC DNA]</scope>
    <source>
        <strain evidence="22 23">DMI_063113</strain>
    </source>
</reference>
<dbReference type="Gene3D" id="2.40.290.10">
    <property type="match status" value="1"/>
</dbReference>
<evidence type="ECO:0000256" key="1">
    <source>
        <dbReference type="ARBA" id="ARBA00004123"/>
    </source>
</evidence>
<dbReference type="Pfam" id="PF03731">
    <property type="entry name" value="Ku_N"/>
    <property type="match status" value="1"/>
</dbReference>
<keyword evidence="11 19" id="KW-0067">ATP-binding</keyword>
<dbReference type="PANTHER" id="PTHR12604:SF4">
    <property type="entry name" value="X-RAY REPAIR CROSS-COMPLEMENTING PROTEIN 5"/>
    <property type="match status" value="1"/>
</dbReference>
<keyword evidence="15 19" id="KW-0234">DNA repair</keyword>
<dbReference type="PROSITE" id="PS50234">
    <property type="entry name" value="VWFA"/>
    <property type="match status" value="1"/>
</dbReference>
<dbReference type="SUPFAM" id="SSF100939">
    <property type="entry name" value="SPOC domain-like"/>
    <property type="match status" value="1"/>
</dbReference>
<accession>A0A8H3VK23</accession>
<dbReference type="GO" id="GO:0003684">
    <property type="term" value="F:damaged DNA binding"/>
    <property type="evidence" value="ECO:0007669"/>
    <property type="project" value="InterPro"/>
</dbReference>
<dbReference type="PIRSF" id="PIRSF016570">
    <property type="entry name" value="Ku80"/>
    <property type="match status" value="1"/>
</dbReference>
<comment type="function">
    <text evidence="17">Single-stranded DNA-dependent ATP-dependent helicase. Involved in non-homologous end joining (NHEJ) DNA double strand break repair. DNA-binding is sequence-independent but has a high affinity to nicks in double-stranded DNA and to the ends of duplex DNA. Binds to naturally occurring chromosomal ends, and therefore provides chromosomal end protection. Required also for telomere recombination to repair telomeric ends in the absence of telomerase. KU70, of the KU70/KU80 heterodimer, binds to the stem loop of TLC1, the RNA component of telomerase. Involved in telomere maintenance. Interacts with telomeric repeats and subtelomeric sequences thereby controlling telomere length and protecting against subtelomeric rearrangement. Maintains telomeric chromatin, which is involved in silencing the expression of genes located at the telomere. Required for mating-type switching.</text>
</comment>
<dbReference type="GO" id="GO:0006303">
    <property type="term" value="P:double-strand break repair via nonhomologous end joining"/>
    <property type="evidence" value="ECO:0007669"/>
    <property type="project" value="InterPro"/>
</dbReference>
<evidence type="ECO:0000256" key="3">
    <source>
        <dbReference type="ARBA" id="ARBA00007726"/>
    </source>
</evidence>
<dbReference type="Gene3D" id="1.25.40.240">
    <property type="entry name" value="Ku, C-terminal domain"/>
    <property type="match status" value="1"/>
</dbReference>
<dbReference type="AlphaFoldDB" id="A0A8H3VK23"/>
<evidence type="ECO:0000256" key="16">
    <source>
        <dbReference type="ARBA" id="ARBA00023242"/>
    </source>
</evidence>
<dbReference type="InterPro" id="IPR006164">
    <property type="entry name" value="DNA_bd_Ku70/Ku80"/>
</dbReference>
<evidence type="ECO:0000256" key="20">
    <source>
        <dbReference type="SAM" id="MobiDB-lite"/>
    </source>
</evidence>
<dbReference type="InterPro" id="IPR024193">
    <property type="entry name" value="Ku80"/>
</dbReference>
<feature type="domain" description="VWFA" evidence="21">
    <location>
        <begin position="6"/>
        <end position="228"/>
    </location>
</feature>
<evidence type="ECO:0000256" key="18">
    <source>
        <dbReference type="ARBA" id="ARBA00047995"/>
    </source>
</evidence>
<dbReference type="GO" id="GO:0016787">
    <property type="term" value="F:hydrolase activity"/>
    <property type="evidence" value="ECO:0007669"/>
    <property type="project" value="UniProtKB-KW"/>
</dbReference>
<organism evidence="22 23">
    <name type="scientific">Venturia inaequalis</name>
    <name type="common">Apple scab fungus</name>
    <dbReference type="NCBI Taxonomy" id="5025"/>
    <lineage>
        <taxon>Eukaryota</taxon>
        <taxon>Fungi</taxon>
        <taxon>Dikarya</taxon>
        <taxon>Ascomycota</taxon>
        <taxon>Pezizomycotina</taxon>
        <taxon>Dothideomycetes</taxon>
        <taxon>Pleosporomycetidae</taxon>
        <taxon>Venturiales</taxon>
        <taxon>Venturiaceae</taxon>
        <taxon>Venturia</taxon>
    </lineage>
</organism>
<gene>
    <name evidence="22" type="ORF">EG327_011273</name>
</gene>
<evidence type="ECO:0000256" key="17">
    <source>
        <dbReference type="ARBA" id="ARBA00024890"/>
    </source>
</evidence>
<dbReference type="GO" id="GO:0042162">
    <property type="term" value="F:telomeric DNA binding"/>
    <property type="evidence" value="ECO:0007669"/>
    <property type="project" value="InterPro"/>
</dbReference>
<evidence type="ECO:0000256" key="10">
    <source>
        <dbReference type="ARBA" id="ARBA00022806"/>
    </source>
</evidence>
<evidence type="ECO:0000256" key="2">
    <source>
        <dbReference type="ARBA" id="ARBA00004574"/>
    </source>
</evidence>
<evidence type="ECO:0000313" key="22">
    <source>
        <dbReference type="EMBL" id="KAE9991652.1"/>
    </source>
</evidence>
<comment type="caution">
    <text evidence="22">The sequence shown here is derived from an EMBL/GenBank/DDBJ whole genome shotgun (WGS) entry which is preliminary data.</text>
</comment>
<keyword evidence="10 19" id="KW-0347">Helicase</keyword>
<comment type="similarity">
    <text evidence="3 19">Belongs to the ku80 family.</text>
</comment>
<name>A0A8H3VK23_VENIN</name>
<protein>
    <recommendedName>
        <fullName evidence="5 19">ATP-dependent DNA helicase II subunit 2</fullName>
        <ecNumber evidence="4 19">3.6.4.12</ecNumber>
    </recommendedName>
</protein>
<feature type="region of interest" description="Disordered" evidence="20">
    <location>
        <begin position="255"/>
        <end position="289"/>
    </location>
</feature>
<dbReference type="FunFam" id="3.40.50.410:FF:000073">
    <property type="entry name" value="ATP-dependent DNA helicase II subunit 2"/>
    <property type="match status" value="1"/>
</dbReference>
<dbReference type="PANTHER" id="PTHR12604">
    <property type="entry name" value="KU AUTOANTIGEN DNA HELICASE"/>
    <property type="match status" value="1"/>
</dbReference>
<dbReference type="GO" id="GO:0003690">
    <property type="term" value="F:double-stranded DNA binding"/>
    <property type="evidence" value="ECO:0007669"/>
    <property type="project" value="TreeGrafter"/>
</dbReference>
<dbReference type="EMBL" id="WNWR01000087">
    <property type="protein sequence ID" value="KAE9991652.1"/>
    <property type="molecule type" value="Genomic_DNA"/>
</dbReference>
<keyword evidence="6" id="KW-0158">Chromosome</keyword>
<evidence type="ECO:0000256" key="13">
    <source>
        <dbReference type="ARBA" id="ARBA00023125"/>
    </source>
</evidence>
<dbReference type="GO" id="GO:0000723">
    <property type="term" value="P:telomere maintenance"/>
    <property type="evidence" value="ECO:0007669"/>
    <property type="project" value="InterPro"/>
</dbReference>
<keyword evidence="13 19" id="KW-0238">DNA-binding</keyword>
<keyword evidence="16 19" id="KW-0539">Nucleus</keyword>
<keyword evidence="23" id="KW-1185">Reference proteome</keyword>
<dbReference type="InterPro" id="IPR036465">
    <property type="entry name" value="vWFA_dom_sf"/>
</dbReference>
<proteinExistence type="inferred from homology"/>
<dbReference type="SUPFAM" id="SSF101420">
    <property type="entry name" value="C-terminal domain of Ku80"/>
    <property type="match status" value="1"/>
</dbReference>
<dbReference type="Gene3D" id="1.10.1600.10">
    <property type="match status" value="1"/>
</dbReference>
<comment type="subcellular location">
    <subcellularLocation>
        <location evidence="2">Chromosome</location>
        <location evidence="2">Telomere</location>
    </subcellularLocation>
    <subcellularLocation>
        <location evidence="1 19">Nucleus</location>
    </subcellularLocation>
</comment>
<dbReference type="GO" id="GO:0003678">
    <property type="term" value="F:DNA helicase activity"/>
    <property type="evidence" value="ECO:0007669"/>
    <property type="project" value="UniProtKB-EC"/>
</dbReference>
<dbReference type="Gene3D" id="3.40.50.410">
    <property type="entry name" value="von Willebrand factor, type A domain"/>
    <property type="match status" value="1"/>
</dbReference>